<dbReference type="PANTHER" id="PTHR44591:SF24">
    <property type="entry name" value="PROTEIN-GLUTAMATE METHYLESTERASE_PROTEIN-GLUTAMINE GLUTAMINASE 1"/>
    <property type="match status" value="1"/>
</dbReference>
<sequence length="121" mass="13239">MATPLLICDDSMMARKQVARSLPADWDVDITFATNGLEGIQAIREGKGEMVFLDLTMPEMDGYQVLEAVKAEGLDAMVIVISGDIQPDAQARVTKLGAMDFIQKPVNPEKLAETLRKFGLI</sequence>
<reference evidence="5" key="1">
    <citation type="journal article" date="2019" name="Int. J. Syst. Evol. Microbiol.">
        <title>The Global Catalogue of Microorganisms (GCM) 10K type strain sequencing project: providing services to taxonomists for standard genome sequencing and annotation.</title>
        <authorList>
            <consortium name="The Broad Institute Genomics Platform"/>
            <consortium name="The Broad Institute Genome Sequencing Center for Infectious Disease"/>
            <person name="Wu L."/>
            <person name="Ma J."/>
        </authorList>
    </citation>
    <scope>NUCLEOTIDE SEQUENCE [LARGE SCALE GENOMIC DNA]</scope>
    <source>
        <strain evidence="5">KCTC 52237</strain>
    </source>
</reference>
<keyword evidence="1 2" id="KW-0597">Phosphoprotein</keyword>
<proteinExistence type="predicted"/>
<comment type="caution">
    <text evidence="4">The sequence shown here is derived from an EMBL/GenBank/DDBJ whole genome shotgun (WGS) entry which is preliminary data.</text>
</comment>
<organism evidence="4 5">
    <name type="scientific">Cellvibrio fontiphilus</name>
    <dbReference type="NCBI Taxonomy" id="1815559"/>
    <lineage>
        <taxon>Bacteria</taxon>
        <taxon>Pseudomonadati</taxon>
        <taxon>Pseudomonadota</taxon>
        <taxon>Gammaproteobacteria</taxon>
        <taxon>Cellvibrionales</taxon>
        <taxon>Cellvibrionaceae</taxon>
        <taxon>Cellvibrio</taxon>
    </lineage>
</organism>
<feature type="domain" description="Response regulatory" evidence="3">
    <location>
        <begin position="4"/>
        <end position="119"/>
    </location>
</feature>
<evidence type="ECO:0000313" key="5">
    <source>
        <dbReference type="Proteomes" id="UP001595555"/>
    </source>
</evidence>
<name>A0ABV7FKB8_9GAMM</name>
<gene>
    <name evidence="4" type="ORF">ACFODX_13740</name>
</gene>
<protein>
    <submittedName>
        <fullName evidence="4">Response regulator</fullName>
    </submittedName>
</protein>
<evidence type="ECO:0000256" key="1">
    <source>
        <dbReference type="ARBA" id="ARBA00022553"/>
    </source>
</evidence>
<feature type="modified residue" description="4-aspartylphosphate" evidence="2">
    <location>
        <position position="54"/>
    </location>
</feature>
<accession>A0ABV7FKB8</accession>
<dbReference type="SUPFAM" id="SSF52172">
    <property type="entry name" value="CheY-like"/>
    <property type="match status" value="1"/>
</dbReference>
<dbReference type="RefSeq" id="WP_324257560.1">
    <property type="nucleotide sequence ID" value="NZ_JAYKTU010000002.1"/>
</dbReference>
<dbReference type="InterPro" id="IPR011006">
    <property type="entry name" value="CheY-like_superfamily"/>
</dbReference>
<dbReference type="SMART" id="SM00448">
    <property type="entry name" value="REC"/>
    <property type="match status" value="1"/>
</dbReference>
<evidence type="ECO:0000259" key="3">
    <source>
        <dbReference type="PROSITE" id="PS50110"/>
    </source>
</evidence>
<evidence type="ECO:0000313" key="4">
    <source>
        <dbReference type="EMBL" id="MFC3116629.1"/>
    </source>
</evidence>
<dbReference type="InterPro" id="IPR050595">
    <property type="entry name" value="Bact_response_regulator"/>
</dbReference>
<dbReference type="PANTHER" id="PTHR44591">
    <property type="entry name" value="STRESS RESPONSE REGULATOR PROTEIN 1"/>
    <property type="match status" value="1"/>
</dbReference>
<dbReference type="Gene3D" id="3.40.50.2300">
    <property type="match status" value="1"/>
</dbReference>
<dbReference type="InterPro" id="IPR001789">
    <property type="entry name" value="Sig_transdc_resp-reg_receiver"/>
</dbReference>
<dbReference type="EMBL" id="JBHRTF010000004">
    <property type="protein sequence ID" value="MFC3116629.1"/>
    <property type="molecule type" value="Genomic_DNA"/>
</dbReference>
<dbReference type="CDD" id="cd17593">
    <property type="entry name" value="REC_CheC-like"/>
    <property type="match status" value="1"/>
</dbReference>
<evidence type="ECO:0000256" key="2">
    <source>
        <dbReference type="PROSITE-ProRule" id="PRU00169"/>
    </source>
</evidence>
<dbReference type="Proteomes" id="UP001595555">
    <property type="component" value="Unassembled WGS sequence"/>
</dbReference>
<dbReference type="PROSITE" id="PS50110">
    <property type="entry name" value="RESPONSE_REGULATORY"/>
    <property type="match status" value="1"/>
</dbReference>
<dbReference type="Pfam" id="PF00072">
    <property type="entry name" value="Response_reg"/>
    <property type="match status" value="1"/>
</dbReference>
<keyword evidence="5" id="KW-1185">Reference proteome</keyword>